<dbReference type="InterPro" id="IPR025543">
    <property type="entry name" value="Dodecin-like"/>
</dbReference>
<dbReference type="AlphaFoldDB" id="A0AAV3T9B1"/>
<reference evidence="1 2" key="1">
    <citation type="journal article" date="2019" name="Int. J. Syst. Evol. Microbiol.">
        <title>The Global Catalogue of Microorganisms (GCM) 10K type strain sequencing project: providing services to taxonomists for standard genome sequencing and annotation.</title>
        <authorList>
            <consortium name="The Broad Institute Genomics Platform"/>
            <consortium name="The Broad Institute Genome Sequencing Center for Infectious Disease"/>
            <person name="Wu L."/>
            <person name="Ma J."/>
        </authorList>
    </citation>
    <scope>NUCLEOTIDE SEQUENCE [LARGE SCALE GENOMIC DNA]</scope>
    <source>
        <strain evidence="1 2">JCM 16328</strain>
    </source>
</reference>
<organism evidence="1 2">
    <name type="scientific">Natronoarchaeum mannanilyticum</name>
    <dbReference type="NCBI Taxonomy" id="926360"/>
    <lineage>
        <taxon>Archaea</taxon>
        <taxon>Methanobacteriati</taxon>
        <taxon>Methanobacteriota</taxon>
        <taxon>Stenosarchaea group</taxon>
        <taxon>Halobacteria</taxon>
        <taxon>Halobacteriales</taxon>
        <taxon>Natronoarchaeaceae</taxon>
    </lineage>
</organism>
<dbReference type="Gene3D" id="3.30.1660.10">
    <property type="entry name" value="Flavin-binding protein dodecin"/>
    <property type="match status" value="1"/>
</dbReference>
<evidence type="ECO:0008006" key="3">
    <source>
        <dbReference type="Google" id="ProtNLM"/>
    </source>
</evidence>
<dbReference type="PANTHER" id="PTHR39324:SF1">
    <property type="entry name" value="CALCIUM DODECIN"/>
    <property type="match status" value="1"/>
</dbReference>
<gene>
    <name evidence="1" type="ORF">GCM10009020_17460</name>
</gene>
<dbReference type="InterPro" id="IPR036694">
    <property type="entry name" value="Dodecin-like_sf"/>
</dbReference>
<accession>A0AAV3T9B1</accession>
<protein>
    <recommendedName>
        <fullName evidence="3">Dodecin domain-containing protein</fullName>
    </recommendedName>
</protein>
<dbReference type="Pfam" id="PF07311">
    <property type="entry name" value="Dodecin"/>
    <property type="match status" value="1"/>
</dbReference>
<evidence type="ECO:0000313" key="1">
    <source>
        <dbReference type="EMBL" id="GAA0671508.1"/>
    </source>
</evidence>
<dbReference type="SUPFAM" id="SSF89807">
    <property type="entry name" value="Dodecin-like"/>
    <property type="match status" value="1"/>
</dbReference>
<name>A0AAV3T9B1_9EURY</name>
<dbReference type="InterPro" id="IPR009923">
    <property type="entry name" value="Dodecin"/>
</dbReference>
<keyword evidence="2" id="KW-1185">Reference proteome</keyword>
<comment type="caution">
    <text evidence="1">The sequence shown here is derived from an EMBL/GenBank/DDBJ whole genome shotgun (WGS) entry which is preliminary data.</text>
</comment>
<dbReference type="EMBL" id="BAAADV010000003">
    <property type="protein sequence ID" value="GAA0671508.1"/>
    <property type="molecule type" value="Genomic_DNA"/>
</dbReference>
<dbReference type="Proteomes" id="UP001500420">
    <property type="component" value="Unassembled WGS sequence"/>
</dbReference>
<sequence length="70" mass="7666">MSAVKIIKVLGTSEESFHDATQEAVREASQTIEDIKGVEVEDQTASVEDGEITQYKTTVEVAFPVKHGEE</sequence>
<proteinExistence type="predicted"/>
<evidence type="ECO:0000313" key="2">
    <source>
        <dbReference type="Proteomes" id="UP001500420"/>
    </source>
</evidence>
<dbReference type="PANTHER" id="PTHR39324">
    <property type="entry name" value="CALCIUM DODECIN"/>
    <property type="match status" value="1"/>
</dbReference>
<dbReference type="RefSeq" id="WP_343773609.1">
    <property type="nucleotide sequence ID" value="NZ_BAAADV010000003.1"/>
</dbReference>